<keyword evidence="4" id="KW-0862">Zinc</keyword>
<name>A0AAQ6A121_AMPOC</name>
<dbReference type="PANTHER" id="PTHR10071">
    <property type="entry name" value="TRANSCRIPTION FACTOR GATA FAMILY MEMBER"/>
    <property type="match status" value="1"/>
</dbReference>
<dbReference type="GO" id="GO:0005634">
    <property type="term" value="C:nucleus"/>
    <property type="evidence" value="ECO:0007669"/>
    <property type="project" value="UniProtKB-SubCell"/>
</dbReference>
<dbReference type="Proteomes" id="UP001501940">
    <property type="component" value="Chromosome 8"/>
</dbReference>
<dbReference type="SMART" id="SM00401">
    <property type="entry name" value="ZnF_GATA"/>
    <property type="match status" value="2"/>
</dbReference>
<keyword evidence="3 7" id="KW-0863">Zinc-finger</keyword>
<evidence type="ECO:0000259" key="9">
    <source>
        <dbReference type="PROSITE" id="PS50114"/>
    </source>
</evidence>
<feature type="domain" description="GATA-type" evidence="9">
    <location>
        <begin position="175"/>
        <end position="232"/>
    </location>
</feature>
<evidence type="ECO:0000256" key="7">
    <source>
        <dbReference type="PROSITE-ProRule" id="PRU00094"/>
    </source>
</evidence>
<dbReference type="InterPro" id="IPR039355">
    <property type="entry name" value="Transcription_factor_GATA"/>
</dbReference>
<feature type="domain" description="GATA-type" evidence="9">
    <location>
        <begin position="230"/>
        <end position="283"/>
    </location>
</feature>
<evidence type="ECO:0000256" key="6">
    <source>
        <dbReference type="ARBA" id="ARBA00023242"/>
    </source>
</evidence>
<evidence type="ECO:0000256" key="5">
    <source>
        <dbReference type="ARBA" id="ARBA00023159"/>
    </source>
</evidence>
<feature type="compositionally biased region" description="Basic residues" evidence="8">
    <location>
        <begin position="286"/>
        <end position="296"/>
    </location>
</feature>
<keyword evidence="6" id="KW-0539">Nucleus</keyword>
<dbReference type="GO" id="GO:0045944">
    <property type="term" value="P:positive regulation of transcription by RNA polymerase II"/>
    <property type="evidence" value="ECO:0007669"/>
    <property type="project" value="TreeGrafter"/>
</dbReference>
<evidence type="ECO:0000256" key="3">
    <source>
        <dbReference type="ARBA" id="ARBA00022771"/>
    </source>
</evidence>
<reference evidence="10" key="3">
    <citation type="submission" date="2025-09" db="UniProtKB">
        <authorList>
            <consortium name="Ensembl"/>
        </authorList>
    </citation>
    <scope>IDENTIFICATION</scope>
</reference>
<keyword evidence="5" id="KW-0010">Activator</keyword>
<dbReference type="PRINTS" id="PR00619">
    <property type="entry name" value="GATAZNFINGER"/>
</dbReference>
<dbReference type="GeneTree" id="ENSGT00940000166313"/>
<protein>
    <recommendedName>
        <fullName evidence="9">GATA-type domain-containing protein</fullName>
    </recommendedName>
</protein>
<feature type="compositionally biased region" description="Low complexity" evidence="8">
    <location>
        <begin position="317"/>
        <end position="330"/>
    </location>
</feature>
<dbReference type="GO" id="GO:0045165">
    <property type="term" value="P:cell fate commitment"/>
    <property type="evidence" value="ECO:0007669"/>
    <property type="project" value="TreeGrafter"/>
</dbReference>
<proteinExistence type="predicted"/>
<accession>A0AAQ6A121</accession>
<dbReference type="GO" id="GO:0000122">
    <property type="term" value="P:negative regulation of transcription by RNA polymerase II"/>
    <property type="evidence" value="ECO:0007669"/>
    <property type="project" value="TreeGrafter"/>
</dbReference>
<evidence type="ECO:0000256" key="2">
    <source>
        <dbReference type="ARBA" id="ARBA00022723"/>
    </source>
</evidence>
<evidence type="ECO:0000256" key="1">
    <source>
        <dbReference type="ARBA" id="ARBA00004123"/>
    </source>
</evidence>
<dbReference type="AlphaFoldDB" id="A0AAQ6A121"/>
<evidence type="ECO:0000313" key="10">
    <source>
        <dbReference type="Ensembl" id="ENSAOCP00000070797.1"/>
    </source>
</evidence>
<dbReference type="GO" id="GO:0008270">
    <property type="term" value="F:zinc ion binding"/>
    <property type="evidence" value="ECO:0007669"/>
    <property type="project" value="UniProtKB-KW"/>
</dbReference>
<keyword evidence="2" id="KW-0479">Metal-binding</keyword>
<sequence>METCRVSSAFLLLQPLQTEPGGRKFYFLHNLIKVDVKNSVVLMKYQNFNLSFGSFSHQNSDIIHWRTVVKLKMQNTAMMSHYWPAADWSLAVTTAGSEASVSVEFGRASSETLLQSPFPSHETPPLLGPSLWLDNPSCQSAAPWTGYYGDHYAVPSPSAADWMLPGGLCWGRGFGPEQRQCVSCGSYSAPLWRRDAAGQHLCNTCSLQQTNNRNNNAPLLRPKRRTTVNQKKGTECFNCQTKITTLWRRNSAGESVCNACGLYYKLHQVNRPLALKRDGIQTRKRKLTNKKTRQRKANQSEAKLSSLAPPTDEVTTGSSSSPSLQLGPLW</sequence>
<dbReference type="GO" id="GO:0000981">
    <property type="term" value="F:DNA-binding transcription factor activity, RNA polymerase II-specific"/>
    <property type="evidence" value="ECO:0007669"/>
    <property type="project" value="TreeGrafter"/>
</dbReference>
<feature type="region of interest" description="Disordered" evidence="8">
    <location>
        <begin position="286"/>
        <end position="330"/>
    </location>
</feature>
<reference evidence="10" key="2">
    <citation type="submission" date="2025-08" db="UniProtKB">
        <authorList>
            <consortium name="Ensembl"/>
        </authorList>
    </citation>
    <scope>IDENTIFICATION</scope>
</reference>
<dbReference type="SUPFAM" id="SSF57716">
    <property type="entry name" value="Glucocorticoid receptor-like (DNA-binding domain)"/>
    <property type="match status" value="2"/>
</dbReference>
<dbReference type="CDD" id="cd00202">
    <property type="entry name" value="ZnF_GATA"/>
    <property type="match status" value="1"/>
</dbReference>
<evidence type="ECO:0000256" key="4">
    <source>
        <dbReference type="ARBA" id="ARBA00022833"/>
    </source>
</evidence>
<dbReference type="GO" id="GO:0000978">
    <property type="term" value="F:RNA polymerase II cis-regulatory region sequence-specific DNA binding"/>
    <property type="evidence" value="ECO:0007669"/>
    <property type="project" value="TreeGrafter"/>
</dbReference>
<dbReference type="FunFam" id="3.30.50.10:FF:000002">
    <property type="entry name" value="Gata transcription factor gatad"/>
    <property type="match status" value="1"/>
</dbReference>
<reference evidence="10 11" key="1">
    <citation type="submission" date="2022-01" db="EMBL/GenBank/DDBJ databases">
        <title>A chromosome-scale genome assembly of the false clownfish, Amphiprion ocellaris.</title>
        <authorList>
            <person name="Ryu T."/>
        </authorList>
    </citation>
    <scope>NUCLEOTIDE SEQUENCE [LARGE SCALE GENOMIC DNA]</scope>
</reference>
<dbReference type="PROSITE" id="PS00344">
    <property type="entry name" value="GATA_ZN_FINGER_1"/>
    <property type="match status" value="1"/>
</dbReference>
<comment type="subcellular location">
    <subcellularLocation>
        <location evidence="1">Nucleus</location>
    </subcellularLocation>
</comment>
<dbReference type="Ensembl" id="ENSAOCT00000042771.1">
    <property type="protein sequence ID" value="ENSAOCP00000070797.1"/>
    <property type="gene ID" value="ENSAOCG00000029374.1"/>
</dbReference>
<organism evidence="10 11">
    <name type="scientific">Amphiprion ocellaris</name>
    <name type="common">Clown anemonefish</name>
    <dbReference type="NCBI Taxonomy" id="80972"/>
    <lineage>
        <taxon>Eukaryota</taxon>
        <taxon>Metazoa</taxon>
        <taxon>Chordata</taxon>
        <taxon>Craniata</taxon>
        <taxon>Vertebrata</taxon>
        <taxon>Euteleostomi</taxon>
        <taxon>Actinopterygii</taxon>
        <taxon>Neopterygii</taxon>
        <taxon>Teleostei</taxon>
        <taxon>Neoteleostei</taxon>
        <taxon>Acanthomorphata</taxon>
        <taxon>Ovalentaria</taxon>
        <taxon>Pomacentridae</taxon>
        <taxon>Amphiprion</taxon>
    </lineage>
</organism>
<dbReference type="Pfam" id="PF00320">
    <property type="entry name" value="GATA"/>
    <property type="match status" value="1"/>
</dbReference>
<dbReference type="PANTHER" id="PTHR10071:SF281">
    <property type="entry name" value="BOX A-BINDING FACTOR-RELATED"/>
    <property type="match status" value="1"/>
</dbReference>
<dbReference type="InterPro" id="IPR013088">
    <property type="entry name" value="Znf_NHR/GATA"/>
</dbReference>
<evidence type="ECO:0000313" key="11">
    <source>
        <dbReference type="Proteomes" id="UP001501940"/>
    </source>
</evidence>
<dbReference type="PROSITE" id="PS50114">
    <property type="entry name" value="GATA_ZN_FINGER_2"/>
    <property type="match status" value="2"/>
</dbReference>
<dbReference type="Gene3D" id="3.30.50.10">
    <property type="entry name" value="Erythroid Transcription Factor GATA-1, subunit A"/>
    <property type="match status" value="2"/>
</dbReference>
<keyword evidence="11" id="KW-1185">Reference proteome</keyword>
<dbReference type="InterPro" id="IPR000679">
    <property type="entry name" value="Znf_GATA"/>
</dbReference>
<evidence type="ECO:0000256" key="8">
    <source>
        <dbReference type="SAM" id="MobiDB-lite"/>
    </source>
</evidence>